<evidence type="ECO:0000256" key="1">
    <source>
        <dbReference type="SAM" id="SignalP"/>
    </source>
</evidence>
<sequence>MRKIVLVFMALGLISVSCSKDKDEAPESECENCTAQGEKLEICPGKSGSLEKTYTITSGGTLVKTVTQTQLDDLGATPKQYVQSLCDLENLNQ</sequence>
<dbReference type="AlphaFoldDB" id="A0A1H2UUV9"/>
<gene>
    <name evidence="2" type="ORF">SAMN04487892_1777</name>
</gene>
<proteinExistence type="predicted"/>
<accession>A0A1H2UUV9</accession>
<dbReference type="EMBL" id="FNMY01000002">
    <property type="protein sequence ID" value="SDW59882.1"/>
    <property type="molecule type" value="Genomic_DNA"/>
</dbReference>
<protein>
    <submittedName>
        <fullName evidence="2">Uncharacterized protein</fullName>
    </submittedName>
</protein>
<name>A0A1H2UUV9_9FLAO</name>
<organism evidence="2 3">
    <name type="scientific">Flagellimonas zhangzhouensis</name>
    <dbReference type="NCBI Taxonomy" id="1073328"/>
    <lineage>
        <taxon>Bacteria</taxon>
        <taxon>Pseudomonadati</taxon>
        <taxon>Bacteroidota</taxon>
        <taxon>Flavobacteriia</taxon>
        <taxon>Flavobacteriales</taxon>
        <taxon>Flavobacteriaceae</taxon>
        <taxon>Flagellimonas</taxon>
    </lineage>
</organism>
<dbReference type="OrthoDB" id="1190112at2"/>
<dbReference type="RefSeq" id="WP_139150349.1">
    <property type="nucleotide sequence ID" value="NZ_FNKI01000001.1"/>
</dbReference>
<dbReference type="PROSITE" id="PS51257">
    <property type="entry name" value="PROKAR_LIPOPROTEIN"/>
    <property type="match status" value="1"/>
</dbReference>
<keyword evidence="3" id="KW-1185">Reference proteome</keyword>
<evidence type="ECO:0000313" key="3">
    <source>
        <dbReference type="Proteomes" id="UP000199592"/>
    </source>
</evidence>
<feature type="chain" id="PRO_5011438981" evidence="1">
    <location>
        <begin position="20"/>
        <end position="93"/>
    </location>
</feature>
<evidence type="ECO:0000313" key="2">
    <source>
        <dbReference type="EMBL" id="SDW59882.1"/>
    </source>
</evidence>
<dbReference type="STRING" id="1073328.SAMN05216294_0515"/>
<reference evidence="3" key="1">
    <citation type="submission" date="2016-10" db="EMBL/GenBank/DDBJ databases">
        <authorList>
            <person name="Varghese N."/>
            <person name="Submissions S."/>
        </authorList>
    </citation>
    <scope>NUCLEOTIDE SEQUENCE [LARGE SCALE GENOMIC DNA]</scope>
    <source>
        <strain evidence="3">DSM 25030</strain>
    </source>
</reference>
<keyword evidence="1" id="KW-0732">Signal</keyword>
<feature type="signal peptide" evidence="1">
    <location>
        <begin position="1"/>
        <end position="19"/>
    </location>
</feature>
<dbReference type="Proteomes" id="UP000199592">
    <property type="component" value="Unassembled WGS sequence"/>
</dbReference>